<organism evidence="7 8">
    <name type="scientific">Tetrabaena socialis</name>
    <dbReference type="NCBI Taxonomy" id="47790"/>
    <lineage>
        <taxon>Eukaryota</taxon>
        <taxon>Viridiplantae</taxon>
        <taxon>Chlorophyta</taxon>
        <taxon>core chlorophytes</taxon>
        <taxon>Chlorophyceae</taxon>
        <taxon>CS clade</taxon>
        <taxon>Chlamydomonadales</taxon>
        <taxon>Tetrabaenaceae</taxon>
        <taxon>Tetrabaena</taxon>
    </lineage>
</organism>
<dbReference type="InterPro" id="IPR015422">
    <property type="entry name" value="PyrdxlP-dep_Trfase_small"/>
</dbReference>
<feature type="compositionally biased region" description="Low complexity" evidence="5">
    <location>
        <begin position="1"/>
        <end position="10"/>
    </location>
</feature>
<reference evidence="7 8" key="1">
    <citation type="journal article" date="2017" name="Mol. Biol. Evol.">
        <title>The 4-celled Tetrabaena socialis nuclear genome reveals the essential components for genetic control of cell number at the origin of multicellularity in the volvocine lineage.</title>
        <authorList>
            <person name="Featherston J."/>
            <person name="Arakaki Y."/>
            <person name="Hanschen E.R."/>
            <person name="Ferris P.J."/>
            <person name="Michod R.E."/>
            <person name="Olson B.J.S.C."/>
            <person name="Nozaki H."/>
            <person name="Durand P.M."/>
        </authorList>
    </citation>
    <scope>NUCLEOTIDE SEQUENCE [LARGE SCALE GENOMIC DNA]</scope>
    <source>
        <strain evidence="7 8">NIES-571</strain>
    </source>
</reference>
<dbReference type="InterPro" id="IPR015421">
    <property type="entry name" value="PyrdxlP-dep_Trfase_major"/>
</dbReference>
<dbReference type="OrthoDB" id="10261951at2759"/>
<dbReference type="InterPro" id="IPR015424">
    <property type="entry name" value="PyrdxlP-dep_Trfase"/>
</dbReference>
<accession>A0A2J8AEW3</accession>
<dbReference type="GO" id="GO:0006567">
    <property type="term" value="P:L-threonine catabolic process"/>
    <property type="evidence" value="ECO:0007669"/>
    <property type="project" value="TreeGrafter"/>
</dbReference>
<dbReference type="PANTHER" id="PTHR48097:SF9">
    <property type="entry name" value="L-THREONINE ALDOLASE"/>
    <property type="match status" value="1"/>
</dbReference>
<comment type="cofactor">
    <cofactor evidence="1">
        <name>pyridoxal 5'-phosphate</name>
        <dbReference type="ChEBI" id="CHEBI:597326"/>
    </cofactor>
</comment>
<dbReference type="Proteomes" id="UP000236333">
    <property type="component" value="Unassembled WGS sequence"/>
</dbReference>
<keyword evidence="8" id="KW-1185">Reference proteome</keyword>
<dbReference type="PANTHER" id="PTHR48097">
    <property type="entry name" value="L-THREONINE ALDOLASE-RELATED"/>
    <property type="match status" value="1"/>
</dbReference>
<dbReference type="AlphaFoldDB" id="A0A2J8AEW3"/>
<comment type="caution">
    <text evidence="7">The sequence shown here is derived from an EMBL/GenBank/DDBJ whole genome shotgun (WGS) entry which is preliminary data.</text>
</comment>
<evidence type="ECO:0000256" key="5">
    <source>
        <dbReference type="SAM" id="MobiDB-lite"/>
    </source>
</evidence>
<name>A0A2J8AEW3_9CHLO</name>
<gene>
    <name evidence="7" type="ORF">TSOC_002152</name>
</gene>
<comment type="similarity">
    <text evidence="2">Belongs to the threonine aldolase family.</text>
</comment>
<dbReference type="SUPFAM" id="SSF53383">
    <property type="entry name" value="PLP-dependent transferases"/>
    <property type="match status" value="2"/>
</dbReference>
<evidence type="ECO:0000259" key="6">
    <source>
        <dbReference type="Pfam" id="PF01212"/>
    </source>
</evidence>
<feature type="domain" description="Aromatic amino acid beta-eliminating lyase/threonine aldolase" evidence="6">
    <location>
        <begin position="55"/>
        <end position="192"/>
    </location>
</feature>
<dbReference type="GO" id="GO:0008732">
    <property type="term" value="F:L-allo-threonine aldolase activity"/>
    <property type="evidence" value="ECO:0007669"/>
    <property type="project" value="TreeGrafter"/>
</dbReference>
<dbReference type="Gene3D" id="3.90.1150.10">
    <property type="entry name" value="Aspartate Aminotransferase, domain 1"/>
    <property type="match status" value="1"/>
</dbReference>
<dbReference type="InterPro" id="IPR023603">
    <property type="entry name" value="Low_specificity_L-TA-like"/>
</dbReference>
<evidence type="ECO:0000256" key="1">
    <source>
        <dbReference type="ARBA" id="ARBA00001933"/>
    </source>
</evidence>
<sequence>MTGPPDGAAAPQPPPPRRIIDLRSDTVTRPTPKMMAAMVAAEVGDDVWGDDPTINALQDISAVCRSRGLRLHLDGARLFNAFVEAGYGAADVGPLFDSISICLSKGLGCPVGSLLLGTKDFIRRAHRIRKVLGGGMRQAGFLAAAGLYALHNNVDRLREDHARARRLGAALSGLPYVAAVAPVDTNIAIFTVAPGWDAKALVEALRVQHGVLISTMGHGVLRLVTHLDVGDEEVDEVCGLLRGLADSQQVVGVAEGAAKEAAAVVGTVDMGAAAALAVAANGGAVNGGGY</sequence>
<evidence type="ECO:0000256" key="4">
    <source>
        <dbReference type="PIRSR" id="PIRSR017617-1"/>
    </source>
</evidence>
<dbReference type="Gene3D" id="3.40.640.10">
    <property type="entry name" value="Type I PLP-dependent aspartate aminotransferase-like (Major domain)"/>
    <property type="match status" value="2"/>
</dbReference>
<dbReference type="Pfam" id="PF01212">
    <property type="entry name" value="Beta_elim_lyase"/>
    <property type="match status" value="1"/>
</dbReference>
<evidence type="ECO:0000256" key="2">
    <source>
        <dbReference type="ARBA" id="ARBA00006966"/>
    </source>
</evidence>
<proteinExistence type="inferred from homology"/>
<dbReference type="GO" id="GO:0006545">
    <property type="term" value="P:glycine biosynthetic process"/>
    <property type="evidence" value="ECO:0007669"/>
    <property type="project" value="TreeGrafter"/>
</dbReference>
<protein>
    <submittedName>
        <fullName evidence="7">L-allo-threonine aldolase</fullName>
    </submittedName>
</protein>
<dbReference type="PIRSF" id="PIRSF017617">
    <property type="entry name" value="Thr_aldolase"/>
    <property type="match status" value="1"/>
</dbReference>
<feature type="region of interest" description="Disordered" evidence="5">
    <location>
        <begin position="1"/>
        <end position="20"/>
    </location>
</feature>
<evidence type="ECO:0000256" key="3">
    <source>
        <dbReference type="ARBA" id="ARBA00022898"/>
    </source>
</evidence>
<dbReference type="EMBL" id="PGGS01000039">
    <property type="protein sequence ID" value="PNH11057.1"/>
    <property type="molecule type" value="Genomic_DNA"/>
</dbReference>
<evidence type="ECO:0000313" key="7">
    <source>
        <dbReference type="EMBL" id="PNH11057.1"/>
    </source>
</evidence>
<evidence type="ECO:0000313" key="8">
    <source>
        <dbReference type="Proteomes" id="UP000236333"/>
    </source>
</evidence>
<feature type="modified residue" description="N6-(pyridoxal phosphate)lysine" evidence="4">
    <location>
        <position position="105"/>
    </location>
</feature>
<dbReference type="GO" id="GO:0005829">
    <property type="term" value="C:cytosol"/>
    <property type="evidence" value="ECO:0007669"/>
    <property type="project" value="TreeGrafter"/>
</dbReference>
<dbReference type="InterPro" id="IPR001597">
    <property type="entry name" value="ArAA_b-elim_lyase/Thr_aldolase"/>
</dbReference>
<keyword evidence="3" id="KW-0663">Pyridoxal phosphate</keyword>